<protein>
    <submittedName>
        <fullName evidence="1">Uncharacterized protein</fullName>
    </submittedName>
</protein>
<organism evidence="1 2">
    <name type="scientific">Lentinus tigrinus ALCF2SS1-6</name>
    <dbReference type="NCBI Taxonomy" id="1328759"/>
    <lineage>
        <taxon>Eukaryota</taxon>
        <taxon>Fungi</taxon>
        <taxon>Dikarya</taxon>
        <taxon>Basidiomycota</taxon>
        <taxon>Agaricomycotina</taxon>
        <taxon>Agaricomycetes</taxon>
        <taxon>Polyporales</taxon>
        <taxon>Polyporaceae</taxon>
        <taxon>Lentinus</taxon>
    </lineage>
</organism>
<dbReference type="Proteomes" id="UP000313359">
    <property type="component" value="Unassembled WGS sequence"/>
</dbReference>
<proteinExistence type="predicted"/>
<evidence type="ECO:0000313" key="2">
    <source>
        <dbReference type="Proteomes" id="UP000313359"/>
    </source>
</evidence>
<keyword evidence="2" id="KW-1185">Reference proteome</keyword>
<dbReference type="EMBL" id="ML122290">
    <property type="protein sequence ID" value="RPD56075.1"/>
    <property type="molecule type" value="Genomic_DNA"/>
</dbReference>
<dbReference type="AlphaFoldDB" id="A0A5C2RYC5"/>
<sequence length="207" mass="22709">MPRRSHGQEYNMRCTWDRTGVKPMHTRRGVYECCVELEDHRLLARTSSSSPSTPSSGCPLSSRSLPVLRLAARGSRGIMMLRVYCPLGRCSERTTPSDNVWSGLSSSDRALDVGDGWRNDSKHVRGRMLIRGKGLVEDPGWPRYDGSPAHARGQLSVVGISGGSEADREHLRLGVKPRAEYSEAGKLQAALSIGRVEPEAVRPTGVE</sequence>
<evidence type="ECO:0000313" key="1">
    <source>
        <dbReference type="EMBL" id="RPD56075.1"/>
    </source>
</evidence>
<reference evidence="1" key="1">
    <citation type="journal article" date="2018" name="Genome Biol. Evol.">
        <title>Genomics and development of Lentinus tigrinus, a white-rot wood-decaying mushroom with dimorphic fruiting bodies.</title>
        <authorList>
            <person name="Wu B."/>
            <person name="Xu Z."/>
            <person name="Knudson A."/>
            <person name="Carlson A."/>
            <person name="Chen N."/>
            <person name="Kovaka S."/>
            <person name="LaButti K."/>
            <person name="Lipzen A."/>
            <person name="Pennachio C."/>
            <person name="Riley R."/>
            <person name="Schakwitz W."/>
            <person name="Umezawa K."/>
            <person name="Ohm R.A."/>
            <person name="Grigoriev I.V."/>
            <person name="Nagy L.G."/>
            <person name="Gibbons J."/>
            <person name="Hibbett D."/>
        </authorList>
    </citation>
    <scope>NUCLEOTIDE SEQUENCE [LARGE SCALE GENOMIC DNA]</scope>
    <source>
        <strain evidence="1">ALCF2SS1-6</strain>
    </source>
</reference>
<accession>A0A5C2RYC5</accession>
<gene>
    <name evidence="1" type="ORF">L227DRAFT_285664</name>
</gene>
<name>A0A5C2RYC5_9APHY</name>